<dbReference type="EMBL" id="MLAK01000605">
    <property type="protein sequence ID" value="OHT10665.1"/>
    <property type="molecule type" value="Genomic_DNA"/>
</dbReference>
<name>A0A1J4KH39_9EUKA</name>
<evidence type="ECO:0000313" key="2">
    <source>
        <dbReference type="EMBL" id="OHT10665.1"/>
    </source>
</evidence>
<feature type="transmembrane region" description="Helical" evidence="1">
    <location>
        <begin position="108"/>
        <end position="128"/>
    </location>
</feature>
<keyword evidence="1" id="KW-0472">Membrane</keyword>
<sequence length="236" mass="27928">MKKSIQRQEINTVNSDNTNSIFADLVASFEDNKIHNISIHDLSTKCNIQKRSVYNFFSVLIQFGACRNEGKGQIVWISLSNIKKYINQQYKQLEIDSLSKGFYELFDLGVSPSLGTIAIKIITMFMFFGVHRMTKKSMCNFFTRNINDPQSLERRLYLTLNILCVFNIVTRTDYVGEYMLLFEYADYSKKVFSKRLEAARNIEKHFIEYHLKDYPQNYMNILRKRRYKEFIARFGE</sequence>
<reference evidence="2" key="1">
    <citation type="submission" date="2016-10" db="EMBL/GenBank/DDBJ databases">
        <authorList>
            <person name="Benchimol M."/>
            <person name="Almeida L.G."/>
            <person name="Vasconcelos A.T."/>
            <person name="Perreira-Neves A."/>
            <person name="Rosa I.A."/>
            <person name="Tasca T."/>
            <person name="Bogo M.R."/>
            <person name="de Souza W."/>
        </authorList>
    </citation>
    <scope>NUCLEOTIDE SEQUENCE [LARGE SCALE GENOMIC DNA]</scope>
    <source>
        <strain evidence="2">K</strain>
    </source>
</reference>
<organism evidence="2 3">
    <name type="scientific">Tritrichomonas foetus</name>
    <dbReference type="NCBI Taxonomy" id="1144522"/>
    <lineage>
        <taxon>Eukaryota</taxon>
        <taxon>Metamonada</taxon>
        <taxon>Parabasalia</taxon>
        <taxon>Tritrichomonadida</taxon>
        <taxon>Tritrichomonadidae</taxon>
        <taxon>Tritrichomonas</taxon>
    </lineage>
</organism>
<evidence type="ECO:0000256" key="1">
    <source>
        <dbReference type="SAM" id="Phobius"/>
    </source>
</evidence>
<keyword evidence="3" id="KW-1185">Reference proteome</keyword>
<dbReference type="RefSeq" id="XP_068363801.1">
    <property type="nucleotide sequence ID" value="XM_068491736.1"/>
</dbReference>
<comment type="caution">
    <text evidence="2">The sequence shown here is derived from an EMBL/GenBank/DDBJ whole genome shotgun (WGS) entry which is preliminary data.</text>
</comment>
<proteinExistence type="predicted"/>
<dbReference type="Proteomes" id="UP000179807">
    <property type="component" value="Unassembled WGS sequence"/>
</dbReference>
<dbReference type="GeneID" id="94826440"/>
<gene>
    <name evidence="2" type="ORF">TRFO_04170</name>
</gene>
<protein>
    <recommendedName>
        <fullName evidence="4">E2F/DP family winged-helix DNA-binding domain-containing protein</fullName>
    </recommendedName>
</protein>
<dbReference type="AlphaFoldDB" id="A0A1J4KH39"/>
<dbReference type="VEuPathDB" id="TrichDB:TRFO_04170"/>
<keyword evidence="1" id="KW-0812">Transmembrane</keyword>
<evidence type="ECO:0008006" key="4">
    <source>
        <dbReference type="Google" id="ProtNLM"/>
    </source>
</evidence>
<evidence type="ECO:0000313" key="3">
    <source>
        <dbReference type="Proteomes" id="UP000179807"/>
    </source>
</evidence>
<keyword evidence="1" id="KW-1133">Transmembrane helix</keyword>
<accession>A0A1J4KH39</accession>